<feature type="region of interest" description="Disordered" evidence="1">
    <location>
        <begin position="890"/>
        <end position="935"/>
    </location>
</feature>
<comment type="caution">
    <text evidence="2">The sequence shown here is derived from an EMBL/GenBank/DDBJ whole genome shotgun (WGS) entry which is preliminary data.</text>
</comment>
<feature type="compositionally biased region" description="Polar residues" evidence="1">
    <location>
        <begin position="435"/>
        <end position="455"/>
    </location>
</feature>
<feature type="compositionally biased region" description="Polar residues" evidence="1">
    <location>
        <begin position="75"/>
        <end position="87"/>
    </location>
</feature>
<feature type="compositionally biased region" description="Low complexity" evidence="1">
    <location>
        <begin position="29"/>
        <end position="41"/>
    </location>
</feature>
<feature type="compositionally biased region" description="Polar residues" evidence="1">
    <location>
        <begin position="9"/>
        <end position="21"/>
    </location>
</feature>
<feature type="region of interest" description="Disordered" evidence="1">
    <location>
        <begin position="133"/>
        <end position="211"/>
    </location>
</feature>
<gene>
    <name evidence="2" type="ORF">C2S_14070</name>
</gene>
<name>A0A9Q9U601_FUSFU</name>
<feature type="region of interest" description="Disordered" evidence="1">
    <location>
        <begin position="73"/>
        <end position="120"/>
    </location>
</feature>
<proteinExistence type="predicted"/>
<feature type="compositionally biased region" description="Polar residues" evidence="1">
    <location>
        <begin position="43"/>
        <end position="52"/>
    </location>
</feature>
<dbReference type="AlphaFoldDB" id="A0A9Q9U601"/>
<evidence type="ECO:0000256" key="1">
    <source>
        <dbReference type="SAM" id="MobiDB-lite"/>
    </source>
</evidence>
<reference evidence="2" key="1">
    <citation type="submission" date="2019-05" db="EMBL/GenBank/DDBJ databases">
        <authorList>
            <person name="Piombo E."/>
        </authorList>
    </citation>
    <scope>NUCLEOTIDE SEQUENCE</scope>
    <source>
        <strain evidence="2">C2S</strain>
    </source>
</reference>
<feature type="region of interest" description="Disordered" evidence="1">
    <location>
        <begin position="370"/>
        <end position="398"/>
    </location>
</feature>
<feature type="region of interest" description="Disordered" evidence="1">
    <location>
        <begin position="1"/>
        <end position="57"/>
    </location>
</feature>
<organism evidence="2 3">
    <name type="scientific">Fusarium fujikuroi</name>
    <name type="common">Bakanae and foot rot disease fungus</name>
    <name type="synonym">Gibberella fujikuroi</name>
    <dbReference type="NCBI Taxonomy" id="5127"/>
    <lineage>
        <taxon>Eukaryota</taxon>
        <taxon>Fungi</taxon>
        <taxon>Dikarya</taxon>
        <taxon>Ascomycota</taxon>
        <taxon>Pezizomycotina</taxon>
        <taxon>Sordariomycetes</taxon>
        <taxon>Hypocreomycetidae</taxon>
        <taxon>Hypocreales</taxon>
        <taxon>Nectriaceae</taxon>
        <taxon>Fusarium</taxon>
        <taxon>Fusarium fujikuroi species complex</taxon>
    </lineage>
</organism>
<evidence type="ECO:0000313" key="3">
    <source>
        <dbReference type="Proteomes" id="UP000760494"/>
    </source>
</evidence>
<feature type="region of interest" description="Disordered" evidence="1">
    <location>
        <begin position="434"/>
        <end position="456"/>
    </location>
</feature>
<feature type="region of interest" description="Disordered" evidence="1">
    <location>
        <begin position="232"/>
        <end position="291"/>
    </location>
</feature>
<feature type="compositionally biased region" description="Polar residues" evidence="1">
    <location>
        <begin position="146"/>
        <end position="183"/>
    </location>
</feature>
<sequence>MDLGGSRYRSVSQASLNSAYQSHERRSTTPRLRSPSQPRLPFQSLNDTSALLRSTGPLESMLKTTTETGDLGIYSINSGLPSNTSRPPRTRVGHKRARRPARPYYDEDKYGPIRDDRRSLPSYRDTTSEIISLYGSPGVPHPRSFSPASEGQRTHSLTTCSSRRVPSFKSSGTFHSQQSNNGHQRPRSPFPYPTRLRRPGVRPSSPAVTDNGLIDHRRMVEIDRSSHRMNYSSHMHRGYRKHRRYPPLSLRPEFSRSMSSLPPRSSSAPYYGSRANPSRRPSGAGYPPSKSPYLQYMPGDHSVRSASLTSIVDMYHGRAPDDTMQPLRSPSSFYYDYTEEFDKGFPCEFEYASTISSPQGHTIGILRRDDMEETDTAPPASFKDSYGNSALPESKQTQVASVPMYGNLHASSPKRQEFYDSDINSSCKETPISIKRTQQSPMQPQKQPDTYNGGLSSFPEPCCTSDISTIGPEIRDIDTKPRGEQPKESHLMTSTLAQCGSPVLSIDTSEGDWVWEGSQKEKGSGKHDTVRASPPPVLPTAEARCPDEPSLHMGNEEAVSMSPKLHGAHHRRTPANTNIKITNKNEVVLPKQDAPQDVPKANIGAGILSPNPISPAHQLRVTNSIPQLMKALPPLPDEAQYNPDLQCWSSTRHTAAQAYTMYASSPANNAIRLESKVGVDRMSSNPVSRTNDSAKLSYYPTQSNPSRFKVRLRSSKSGLQSKWSLDSPGIPERSSSNHIKPRLRLKVSRSRMSNKLMGPDVTIVRNSPLKQYSSLLELNNFPHRDAFTDRSSFREALEEQLAQFGVDKRLSNIDEGSLRGPSRQLSDQFDIPYPPSTKGIVTAELVNQPKFDSGFGIFDRWDFDKTLYSGKNFIRKNFDRTLYSKPMRNKSSFLRHRASPTNMRKRPRGPANLSDPTPLRSEITQGSSFEDSMLTPSVMLPQRIRNRTRRVKRWAAEAKKAVQALMRRTLSRSRDSGSER</sequence>
<feature type="compositionally biased region" description="Basic residues" evidence="1">
    <location>
        <begin position="893"/>
        <end position="908"/>
    </location>
</feature>
<feature type="compositionally biased region" description="Basic residues" evidence="1">
    <location>
        <begin position="88"/>
        <end position="101"/>
    </location>
</feature>
<feature type="compositionally biased region" description="Basic and acidic residues" evidence="1">
    <location>
        <begin position="518"/>
        <end position="530"/>
    </location>
</feature>
<accession>A0A9Q9U601</accession>
<feature type="region of interest" description="Disordered" evidence="1">
    <location>
        <begin position="518"/>
        <end position="541"/>
    </location>
</feature>
<feature type="compositionally biased region" description="Low complexity" evidence="1">
    <location>
        <begin position="255"/>
        <end position="267"/>
    </location>
</feature>
<feature type="compositionally biased region" description="Basic and acidic residues" evidence="1">
    <location>
        <begin position="104"/>
        <end position="119"/>
    </location>
</feature>
<protein>
    <submittedName>
        <fullName evidence="2">Uncharacterized protein</fullName>
    </submittedName>
</protein>
<dbReference type="EMBL" id="CABFJX010000027">
    <property type="protein sequence ID" value="VTT59310.1"/>
    <property type="molecule type" value="Genomic_DNA"/>
</dbReference>
<evidence type="ECO:0000313" key="2">
    <source>
        <dbReference type="EMBL" id="VTT59310.1"/>
    </source>
</evidence>
<feature type="compositionally biased region" description="Basic residues" evidence="1">
    <location>
        <begin position="234"/>
        <end position="245"/>
    </location>
</feature>
<dbReference type="Proteomes" id="UP000760494">
    <property type="component" value="Unassembled WGS sequence"/>
</dbReference>